<evidence type="ECO:0000313" key="2">
    <source>
        <dbReference type="Proteomes" id="UP000034727"/>
    </source>
</evidence>
<dbReference type="EMBL" id="LCLJ01000010">
    <property type="protein sequence ID" value="KKU15279.1"/>
    <property type="molecule type" value="Genomic_DNA"/>
</dbReference>
<name>A0A0G1N437_9BACT</name>
<comment type="caution">
    <text evidence="1">The sequence shown here is derived from an EMBL/GenBank/DDBJ whole genome shotgun (WGS) entry which is preliminary data.</text>
</comment>
<reference evidence="1 2" key="1">
    <citation type="journal article" date="2015" name="Nature">
        <title>rRNA introns, odd ribosomes, and small enigmatic genomes across a large radiation of phyla.</title>
        <authorList>
            <person name="Brown C.T."/>
            <person name="Hug L.A."/>
            <person name="Thomas B.C."/>
            <person name="Sharon I."/>
            <person name="Castelle C.J."/>
            <person name="Singh A."/>
            <person name="Wilkins M.J."/>
            <person name="Williams K.H."/>
            <person name="Banfield J.F."/>
        </authorList>
    </citation>
    <scope>NUCLEOTIDE SEQUENCE [LARGE SCALE GENOMIC DNA]</scope>
</reference>
<protein>
    <submittedName>
        <fullName evidence="1">Uncharacterized protein</fullName>
    </submittedName>
</protein>
<dbReference type="Proteomes" id="UP000034727">
    <property type="component" value="Unassembled WGS sequence"/>
</dbReference>
<proteinExistence type="predicted"/>
<organism evidence="1 2">
    <name type="scientific">Candidatus Jorgensenbacteria bacterium GW2011_GWA2_45_9</name>
    <dbReference type="NCBI Taxonomy" id="1618663"/>
    <lineage>
        <taxon>Bacteria</taxon>
        <taxon>Candidatus Joergenseniibacteriota</taxon>
    </lineage>
</organism>
<accession>A0A0G1N437</accession>
<evidence type="ECO:0000313" key="1">
    <source>
        <dbReference type="EMBL" id="KKU15279.1"/>
    </source>
</evidence>
<sequence length="49" mass="5958">MVKKNKFEKILFPNKEFASSLYKKLGSEFYDYLDNIKTRIEWHKKEKGS</sequence>
<gene>
    <name evidence="1" type="ORF">UX22_C0010G0005</name>
</gene>
<dbReference type="AlphaFoldDB" id="A0A0G1N437"/>